<proteinExistence type="predicted"/>
<reference evidence="2" key="1">
    <citation type="submission" date="2020-10" db="EMBL/GenBank/DDBJ databases">
        <title>High-Quality Genome Resource of Clonostachys rosea strain S41 by Oxford Nanopore Long-Read Sequencing.</title>
        <authorList>
            <person name="Wang H."/>
        </authorList>
    </citation>
    <scope>NUCLEOTIDE SEQUENCE</scope>
    <source>
        <strain evidence="2">S41</strain>
    </source>
</reference>
<name>A0A8H7NAB2_BIOOC</name>
<feature type="chain" id="PRO_5034456040" evidence="1">
    <location>
        <begin position="18"/>
        <end position="110"/>
    </location>
</feature>
<feature type="signal peptide" evidence="1">
    <location>
        <begin position="1"/>
        <end position="17"/>
    </location>
</feature>
<accession>A0A8H7NAB2</accession>
<organism evidence="2 3">
    <name type="scientific">Bionectria ochroleuca</name>
    <name type="common">Gliocladium roseum</name>
    <dbReference type="NCBI Taxonomy" id="29856"/>
    <lineage>
        <taxon>Eukaryota</taxon>
        <taxon>Fungi</taxon>
        <taxon>Dikarya</taxon>
        <taxon>Ascomycota</taxon>
        <taxon>Pezizomycotina</taxon>
        <taxon>Sordariomycetes</taxon>
        <taxon>Hypocreomycetidae</taxon>
        <taxon>Hypocreales</taxon>
        <taxon>Bionectriaceae</taxon>
        <taxon>Clonostachys</taxon>
    </lineage>
</organism>
<dbReference type="EMBL" id="JADCTT010000005">
    <property type="protein sequence ID" value="KAF9752082.1"/>
    <property type="molecule type" value="Genomic_DNA"/>
</dbReference>
<evidence type="ECO:0000256" key="1">
    <source>
        <dbReference type="SAM" id="SignalP"/>
    </source>
</evidence>
<protein>
    <submittedName>
        <fullName evidence="2">Uncharacterized protein</fullName>
    </submittedName>
</protein>
<sequence>MQFSMLALFSLATLVAADKRPKVSVFSQPFYRGFSSDVDIDGRCYNLRLRELQNNVRSIEIPDSISAYTIECKGYRNWDCRNKAWEFSKSQKRIQDSDVTALRCTKRPFV</sequence>
<dbReference type="AlphaFoldDB" id="A0A8H7NAB2"/>
<dbReference type="Proteomes" id="UP000616885">
    <property type="component" value="Unassembled WGS sequence"/>
</dbReference>
<comment type="caution">
    <text evidence="2">The sequence shown here is derived from an EMBL/GenBank/DDBJ whole genome shotgun (WGS) entry which is preliminary data.</text>
</comment>
<dbReference type="Gene3D" id="2.60.20.10">
    <property type="entry name" value="Crystallins"/>
    <property type="match status" value="1"/>
</dbReference>
<evidence type="ECO:0000313" key="2">
    <source>
        <dbReference type="EMBL" id="KAF9752082.1"/>
    </source>
</evidence>
<gene>
    <name evidence="2" type="ORF">IM811_013876</name>
</gene>
<evidence type="ECO:0000313" key="3">
    <source>
        <dbReference type="Proteomes" id="UP000616885"/>
    </source>
</evidence>
<keyword evidence="1" id="KW-0732">Signal</keyword>